<dbReference type="AlphaFoldDB" id="A0A6A6PFR7"/>
<feature type="chain" id="PRO_5025415020" evidence="1">
    <location>
        <begin position="19"/>
        <end position="248"/>
    </location>
</feature>
<reference evidence="2" key="1">
    <citation type="journal article" date="2020" name="Stud. Mycol.">
        <title>101 Dothideomycetes genomes: a test case for predicting lifestyles and emergence of pathogens.</title>
        <authorList>
            <person name="Haridas S."/>
            <person name="Albert R."/>
            <person name="Binder M."/>
            <person name="Bloem J."/>
            <person name="Labutti K."/>
            <person name="Salamov A."/>
            <person name="Andreopoulos B."/>
            <person name="Baker S."/>
            <person name="Barry K."/>
            <person name="Bills G."/>
            <person name="Bluhm B."/>
            <person name="Cannon C."/>
            <person name="Castanera R."/>
            <person name="Culley D."/>
            <person name="Daum C."/>
            <person name="Ezra D."/>
            <person name="Gonzalez J."/>
            <person name="Henrissat B."/>
            <person name="Kuo A."/>
            <person name="Liang C."/>
            <person name="Lipzen A."/>
            <person name="Lutzoni F."/>
            <person name="Magnuson J."/>
            <person name="Mondo S."/>
            <person name="Nolan M."/>
            <person name="Ohm R."/>
            <person name="Pangilinan J."/>
            <person name="Park H.-J."/>
            <person name="Ramirez L."/>
            <person name="Alfaro M."/>
            <person name="Sun H."/>
            <person name="Tritt A."/>
            <person name="Yoshinaga Y."/>
            <person name="Zwiers L.-H."/>
            <person name="Turgeon B."/>
            <person name="Goodwin S."/>
            <person name="Spatafora J."/>
            <person name="Crous P."/>
            <person name="Grigoriev I."/>
        </authorList>
    </citation>
    <scope>NUCLEOTIDE SEQUENCE</scope>
    <source>
        <strain evidence="2">CBS 113389</strain>
    </source>
</reference>
<evidence type="ECO:0000256" key="1">
    <source>
        <dbReference type="SAM" id="SignalP"/>
    </source>
</evidence>
<protein>
    <submittedName>
        <fullName evidence="2">Uncharacterized protein</fullName>
    </submittedName>
</protein>
<dbReference type="RefSeq" id="XP_033585380.1">
    <property type="nucleotide sequence ID" value="XM_033734936.1"/>
</dbReference>
<keyword evidence="3" id="KW-1185">Reference proteome</keyword>
<dbReference type="GeneID" id="54475938"/>
<name>A0A6A6PFR7_9PEZI</name>
<proteinExistence type="predicted"/>
<sequence length="248" mass="24516">MKLSTFYFVFISAITVSAMTLQEHDGLAIERRAAKESTTTAVSSARTTPSDLSGAQVVVGAVVAPLSVSGNGQGMANNGSANGNVAISGAGSTGNYSGPGSIASAAGSASGSGYNTAIAIAASAAAIVNPNATNVRLTSTSFTNSTTFKSPLGTVTISYAESHSTAEDAQGDYATYWSYVTSISSPLGNYTHGNHGGSHRGQANGTAQYSNASATVSAGTASVTAGISDPGPPFTYGPGVGVPHAAKF</sequence>
<dbReference type="EMBL" id="MU001643">
    <property type="protein sequence ID" value="KAF2478810.1"/>
    <property type="molecule type" value="Genomic_DNA"/>
</dbReference>
<dbReference type="Proteomes" id="UP000799767">
    <property type="component" value="Unassembled WGS sequence"/>
</dbReference>
<keyword evidence="1" id="KW-0732">Signal</keyword>
<evidence type="ECO:0000313" key="3">
    <source>
        <dbReference type="Proteomes" id="UP000799767"/>
    </source>
</evidence>
<organism evidence="2 3">
    <name type="scientific">Neohortaea acidophila</name>
    <dbReference type="NCBI Taxonomy" id="245834"/>
    <lineage>
        <taxon>Eukaryota</taxon>
        <taxon>Fungi</taxon>
        <taxon>Dikarya</taxon>
        <taxon>Ascomycota</taxon>
        <taxon>Pezizomycotina</taxon>
        <taxon>Dothideomycetes</taxon>
        <taxon>Dothideomycetidae</taxon>
        <taxon>Mycosphaerellales</taxon>
        <taxon>Teratosphaeriaceae</taxon>
        <taxon>Neohortaea</taxon>
    </lineage>
</organism>
<accession>A0A6A6PFR7</accession>
<evidence type="ECO:0000313" key="2">
    <source>
        <dbReference type="EMBL" id="KAF2478810.1"/>
    </source>
</evidence>
<gene>
    <name evidence="2" type="ORF">BDY17DRAFT_305875</name>
</gene>
<feature type="signal peptide" evidence="1">
    <location>
        <begin position="1"/>
        <end position="18"/>
    </location>
</feature>